<evidence type="ECO:0000256" key="12">
    <source>
        <dbReference type="ARBA" id="ARBA00033708"/>
    </source>
</evidence>
<name>A0A6L9SAU2_9ACTN</name>
<evidence type="ECO:0000313" key="16">
    <source>
        <dbReference type="Proteomes" id="UP000475214"/>
    </source>
</evidence>
<dbReference type="PANTHER" id="PTHR48086">
    <property type="entry name" value="SODIUM/PROLINE SYMPORTER-RELATED"/>
    <property type="match status" value="1"/>
</dbReference>
<evidence type="ECO:0000256" key="14">
    <source>
        <dbReference type="RuleBase" id="RU366012"/>
    </source>
</evidence>
<dbReference type="NCBIfam" id="TIGR00813">
    <property type="entry name" value="sss"/>
    <property type="match status" value="1"/>
</dbReference>
<comment type="similarity">
    <text evidence="2 13">Belongs to the sodium:solute symporter (SSF) (TC 2.A.21) family.</text>
</comment>
<feature type="transmembrane region" description="Helical" evidence="14">
    <location>
        <begin position="163"/>
        <end position="184"/>
    </location>
</feature>
<keyword evidence="7 14" id="KW-1133">Transmembrane helix</keyword>
<keyword evidence="6 14" id="KW-0769">Symport</keyword>
<evidence type="ECO:0000256" key="11">
    <source>
        <dbReference type="ARBA" id="ARBA00023201"/>
    </source>
</evidence>
<proteinExistence type="inferred from homology"/>
<feature type="transmembrane region" description="Helical" evidence="14">
    <location>
        <begin position="196"/>
        <end position="216"/>
    </location>
</feature>
<dbReference type="InterPro" id="IPR050277">
    <property type="entry name" value="Sodium:Solute_Symporter"/>
</dbReference>
<keyword evidence="14" id="KW-0029">Amino-acid transport</keyword>
<feature type="transmembrane region" description="Helical" evidence="14">
    <location>
        <begin position="7"/>
        <end position="27"/>
    </location>
</feature>
<dbReference type="InterPro" id="IPR011851">
    <property type="entry name" value="Na/Pro_symporter"/>
</dbReference>
<evidence type="ECO:0000256" key="3">
    <source>
        <dbReference type="ARBA" id="ARBA00022448"/>
    </source>
</evidence>
<dbReference type="Gene3D" id="1.20.1730.10">
    <property type="entry name" value="Sodium/glucose cotransporter"/>
    <property type="match status" value="1"/>
</dbReference>
<sequence>MINVSAPIVTTFVVYLVAMVAIGIWVYRRTHDFTDFALGGRRLNAPTAALSAQASDMSGWLLLGLPGAVYAAGIGATWIAVGLAVGTYLNWKFVAPRLRTYTERARNAVSLSAYLEERFEDRTRLLRIVSAAVIVVFFTVYVASGLVAGGVLFEEMFGMDFELAVTVSAVVIVVYTFLGGFLAVSLTDAVQGTLMFLALLAIPIIGIGLLGGFGALTDALDDESPDLLDIGAEASFADGTWADGGSLSVVAVVSLVAWGLGYFGQPHILARFMGIRSVADIPVARRIGTSWVVVTLAGASLVGLVGIAELDEPLANPETVFIALTEQMLDPWLAGIILAAVLAAIMSTADSQLVVSSTALTEDFYRAFLNREASNTTLVWVGRLTVTGVAIVAYVIALGGGAVLEIVSYAWAGFGAAFGPVIVLSLFWPRMTWAGAMAGMVGGALTVVLWEYIDPHTGPFEGIYEIIPGILVATVAALLFGHYVGTPPQRRWAGAMQDPSDDEPARLAMIIEDVRGHSPADPR</sequence>
<keyword evidence="9 14" id="KW-0406">Ion transport</keyword>
<keyword evidence="5 14" id="KW-0812">Transmembrane</keyword>
<feature type="transmembrane region" description="Helical" evidence="14">
    <location>
        <begin position="332"/>
        <end position="355"/>
    </location>
</feature>
<comment type="caution">
    <text evidence="15">The sequence shown here is derived from an EMBL/GenBank/DDBJ whole genome shotgun (WGS) entry which is preliminary data.</text>
</comment>
<evidence type="ECO:0000256" key="10">
    <source>
        <dbReference type="ARBA" id="ARBA00023136"/>
    </source>
</evidence>
<accession>A0A6L9SAU2</accession>
<organism evidence="15 16">
    <name type="scientific">Phytoactinopolyspora halotolerans</name>
    <dbReference type="NCBI Taxonomy" id="1981512"/>
    <lineage>
        <taxon>Bacteria</taxon>
        <taxon>Bacillati</taxon>
        <taxon>Actinomycetota</taxon>
        <taxon>Actinomycetes</taxon>
        <taxon>Jiangellales</taxon>
        <taxon>Jiangellaceae</taxon>
        <taxon>Phytoactinopolyspora</taxon>
    </lineage>
</organism>
<dbReference type="Proteomes" id="UP000475214">
    <property type="component" value="Unassembled WGS sequence"/>
</dbReference>
<dbReference type="InterPro" id="IPR038377">
    <property type="entry name" value="Na/Glc_symporter_sf"/>
</dbReference>
<dbReference type="EMBL" id="JAAGOA010000014">
    <property type="protein sequence ID" value="NEE02376.1"/>
    <property type="molecule type" value="Genomic_DNA"/>
</dbReference>
<dbReference type="InterPro" id="IPR001734">
    <property type="entry name" value="Na/solute_symporter"/>
</dbReference>
<dbReference type="GO" id="GO:0005298">
    <property type="term" value="F:proline:sodium symporter activity"/>
    <property type="evidence" value="ECO:0007669"/>
    <property type="project" value="UniProtKB-UniRule"/>
</dbReference>
<evidence type="ECO:0000256" key="4">
    <source>
        <dbReference type="ARBA" id="ARBA00022475"/>
    </source>
</evidence>
<dbReference type="RefSeq" id="WP_163740857.1">
    <property type="nucleotide sequence ID" value="NZ_JAAGOA010000014.1"/>
</dbReference>
<comment type="catalytic activity">
    <reaction evidence="12">
        <text>L-proline(in) + Na(+)(in) = L-proline(out) + Na(+)(out)</text>
        <dbReference type="Rhea" id="RHEA:28967"/>
        <dbReference type="ChEBI" id="CHEBI:29101"/>
        <dbReference type="ChEBI" id="CHEBI:60039"/>
    </reaction>
</comment>
<dbReference type="CDD" id="cd11475">
    <property type="entry name" value="SLC5sbd_PutP"/>
    <property type="match status" value="1"/>
</dbReference>
<protein>
    <recommendedName>
        <fullName evidence="14">Sodium/proline symporter</fullName>
    </recommendedName>
    <alternativeName>
        <fullName evidence="14">Proline permease</fullName>
    </alternativeName>
</protein>
<dbReference type="PROSITE" id="PS50283">
    <property type="entry name" value="NA_SOLUT_SYMP_3"/>
    <property type="match status" value="1"/>
</dbReference>
<feature type="transmembrane region" description="Helical" evidence="14">
    <location>
        <begin position="67"/>
        <end position="89"/>
    </location>
</feature>
<dbReference type="Pfam" id="PF00474">
    <property type="entry name" value="SSF"/>
    <property type="match status" value="1"/>
</dbReference>
<feature type="transmembrane region" description="Helical" evidence="14">
    <location>
        <begin position="409"/>
        <end position="428"/>
    </location>
</feature>
<keyword evidence="16" id="KW-1185">Reference proteome</keyword>
<keyword evidence="8 14" id="KW-0915">Sodium</keyword>
<dbReference type="GO" id="GO:0005886">
    <property type="term" value="C:plasma membrane"/>
    <property type="evidence" value="ECO:0007669"/>
    <property type="project" value="UniProtKB-SubCell"/>
</dbReference>
<gene>
    <name evidence="15" type="primary">putP</name>
    <name evidence="15" type="ORF">G1H10_19565</name>
</gene>
<evidence type="ECO:0000256" key="2">
    <source>
        <dbReference type="ARBA" id="ARBA00006434"/>
    </source>
</evidence>
<feature type="transmembrane region" description="Helical" evidence="14">
    <location>
        <begin position="462"/>
        <end position="484"/>
    </location>
</feature>
<keyword evidence="10 14" id="KW-0472">Membrane</keyword>
<evidence type="ECO:0000256" key="7">
    <source>
        <dbReference type="ARBA" id="ARBA00022989"/>
    </source>
</evidence>
<evidence type="ECO:0000313" key="15">
    <source>
        <dbReference type="EMBL" id="NEE02376.1"/>
    </source>
</evidence>
<keyword evidence="3 14" id="KW-0813">Transport</keyword>
<reference evidence="15 16" key="1">
    <citation type="submission" date="2020-02" db="EMBL/GenBank/DDBJ databases">
        <authorList>
            <person name="Li X.-J."/>
            <person name="Han X.-M."/>
        </authorList>
    </citation>
    <scope>NUCLEOTIDE SEQUENCE [LARGE SCALE GENOMIC DNA]</scope>
    <source>
        <strain evidence="15 16">CCTCC AB 2017055</strain>
    </source>
</reference>
<dbReference type="AlphaFoldDB" id="A0A6L9SAU2"/>
<dbReference type="NCBIfam" id="TIGR02121">
    <property type="entry name" value="Na_Pro_sym"/>
    <property type="match status" value="1"/>
</dbReference>
<feature type="transmembrane region" description="Helical" evidence="14">
    <location>
        <begin position="376"/>
        <end position="397"/>
    </location>
</feature>
<feature type="transmembrane region" description="Helical" evidence="14">
    <location>
        <begin position="283"/>
        <end position="308"/>
    </location>
</feature>
<comment type="subcellular location">
    <subcellularLocation>
        <location evidence="1 14">Cell membrane</location>
        <topology evidence="1 14">Multi-pass membrane protein</topology>
    </subcellularLocation>
</comment>
<evidence type="ECO:0000256" key="5">
    <source>
        <dbReference type="ARBA" id="ARBA00022692"/>
    </source>
</evidence>
<comment type="function">
    <text evidence="14">Catalyzes the sodium-dependent uptake of extracellular L-proline.</text>
</comment>
<dbReference type="GO" id="GO:0015193">
    <property type="term" value="F:L-proline transmembrane transporter activity"/>
    <property type="evidence" value="ECO:0007669"/>
    <property type="project" value="TreeGrafter"/>
</dbReference>
<feature type="transmembrane region" description="Helical" evidence="14">
    <location>
        <begin position="128"/>
        <end position="151"/>
    </location>
</feature>
<evidence type="ECO:0000256" key="9">
    <source>
        <dbReference type="ARBA" id="ARBA00023065"/>
    </source>
</evidence>
<feature type="transmembrane region" description="Helical" evidence="14">
    <location>
        <begin position="433"/>
        <end position="450"/>
    </location>
</feature>
<dbReference type="GO" id="GO:0031402">
    <property type="term" value="F:sodium ion binding"/>
    <property type="evidence" value="ECO:0007669"/>
    <property type="project" value="UniProtKB-UniRule"/>
</dbReference>
<dbReference type="InterPro" id="IPR018212">
    <property type="entry name" value="Na/solute_symporter_CS"/>
</dbReference>
<evidence type="ECO:0000256" key="13">
    <source>
        <dbReference type="RuleBase" id="RU362091"/>
    </source>
</evidence>
<feature type="transmembrane region" description="Helical" evidence="14">
    <location>
        <begin position="245"/>
        <end position="263"/>
    </location>
</feature>
<keyword evidence="11 14" id="KW-0739">Sodium transport</keyword>
<dbReference type="GO" id="GO:0015824">
    <property type="term" value="P:proline transport"/>
    <property type="evidence" value="ECO:0007669"/>
    <property type="project" value="UniProtKB-UniRule"/>
</dbReference>
<evidence type="ECO:0000256" key="8">
    <source>
        <dbReference type="ARBA" id="ARBA00023053"/>
    </source>
</evidence>
<dbReference type="PROSITE" id="PS00457">
    <property type="entry name" value="NA_SOLUT_SYMP_2"/>
    <property type="match status" value="1"/>
</dbReference>
<keyword evidence="4 14" id="KW-1003">Cell membrane</keyword>
<evidence type="ECO:0000256" key="6">
    <source>
        <dbReference type="ARBA" id="ARBA00022847"/>
    </source>
</evidence>
<evidence type="ECO:0000256" key="1">
    <source>
        <dbReference type="ARBA" id="ARBA00004651"/>
    </source>
</evidence>
<dbReference type="PANTHER" id="PTHR48086:SF3">
    <property type="entry name" value="SODIUM_PROLINE SYMPORTER"/>
    <property type="match status" value="1"/>
</dbReference>